<feature type="domain" description="CCHC-type" evidence="7">
    <location>
        <begin position="527"/>
        <end position="540"/>
    </location>
</feature>
<evidence type="ECO:0000256" key="3">
    <source>
        <dbReference type="ARBA" id="ARBA00022801"/>
    </source>
</evidence>
<dbReference type="PROSITE" id="PS50994">
    <property type="entry name" value="INTEGRASE"/>
    <property type="match status" value="1"/>
</dbReference>
<feature type="compositionally biased region" description="Polar residues" evidence="6">
    <location>
        <begin position="2113"/>
        <end position="2133"/>
    </location>
</feature>
<dbReference type="GO" id="GO:0008233">
    <property type="term" value="F:peptidase activity"/>
    <property type="evidence" value="ECO:0007669"/>
    <property type="project" value="UniProtKB-KW"/>
</dbReference>
<dbReference type="SMART" id="SM00343">
    <property type="entry name" value="ZnF_C2HC"/>
    <property type="match status" value="3"/>
</dbReference>
<organism evidence="9 10">
    <name type="scientific">Arabidopsis suecica</name>
    <name type="common">Swedish thale-cress</name>
    <name type="synonym">Cardaminopsis suecica</name>
    <dbReference type="NCBI Taxonomy" id="45249"/>
    <lineage>
        <taxon>Eukaryota</taxon>
        <taxon>Viridiplantae</taxon>
        <taxon>Streptophyta</taxon>
        <taxon>Embryophyta</taxon>
        <taxon>Tracheophyta</taxon>
        <taxon>Spermatophyta</taxon>
        <taxon>Magnoliopsida</taxon>
        <taxon>eudicotyledons</taxon>
        <taxon>Gunneridae</taxon>
        <taxon>Pentapetalae</taxon>
        <taxon>rosids</taxon>
        <taxon>malvids</taxon>
        <taxon>Brassicales</taxon>
        <taxon>Brassicaceae</taxon>
        <taxon>Camelineae</taxon>
        <taxon>Arabidopsis</taxon>
    </lineage>
</organism>
<dbReference type="Proteomes" id="UP000694251">
    <property type="component" value="Chromosome 7"/>
</dbReference>
<protein>
    <submittedName>
        <fullName evidence="9">Proteinase inhibitor I3 Kunitz legume</fullName>
    </submittedName>
</protein>
<feature type="region of interest" description="Disordered" evidence="6">
    <location>
        <begin position="253"/>
        <end position="277"/>
    </location>
</feature>
<feature type="compositionally biased region" description="Basic and acidic residues" evidence="6">
    <location>
        <begin position="266"/>
        <end position="277"/>
    </location>
</feature>
<dbReference type="Pfam" id="PF22936">
    <property type="entry name" value="Pol_BBD"/>
    <property type="match status" value="1"/>
</dbReference>
<evidence type="ECO:0000256" key="1">
    <source>
        <dbReference type="ARBA" id="ARBA00022670"/>
    </source>
</evidence>
<feature type="compositionally biased region" description="Low complexity" evidence="6">
    <location>
        <begin position="254"/>
        <end position="265"/>
    </location>
</feature>
<keyword evidence="5" id="KW-0175">Coiled coil</keyword>
<evidence type="ECO:0000256" key="2">
    <source>
        <dbReference type="ARBA" id="ARBA00022723"/>
    </source>
</evidence>
<dbReference type="GO" id="GO:0006508">
    <property type="term" value="P:proteolysis"/>
    <property type="evidence" value="ECO:0007669"/>
    <property type="project" value="UniProtKB-KW"/>
</dbReference>
<dbReference type="GO" id="GO:0003676">
    <property type="term" value="F:nucleic acid binding"/>
    <property type="evidence" value="ECO:0007669"/>
    <property type="project" value="InterPro"/>
</dbReference>
<dbReference type="Pfam" id="PF25597">
    <property type="entry name" value="SH3_retrovirus"/>
    <property type="match status" value="1"/>
</dbReference>
<feature type="compositionally biased region" description="Acidic residues" evidence="6">
    <location>
        <begin position="1028"/>
        <end position="1038"/>
    </location>
</feature>
<proteinExistence type="predicted"/>
<dbReference type="InterPro" id="IPR054722">
    <property type="entry name" value="PolX-like_BBD"/>
</dbReference>
<keyword evidence="4" id="KW-0862">Zinc</keyword>
<feature type="domain" description="CCHC-type" evidence="7">
    <location>
        <begin position="281"/>
        <end position="295"/>
    </location>
</feature>
<dbReference type="InterPro" id="IPR057670">
    <property type="entry name" value="SH3_retrovirus"/>
</dbReference>
<dbReference type="GO" id="GO:0008270">
    <property type="term" value="F:zinc ion binding"/>
    <property type="evidence" value="ECO:0007669"/>
    <property type="project" value="UniProtKB-KW"/>
</dbReference>
<dbReference type="Pfam" id="PF20167">
    <property type="entry name" value="Transposase_32"/>
    <property type="match status" value="1"/>
</dbReference>
<dbReference type="PANTHER" id="PTHR42648:SF21">
    <property type="entry name" value="CYSTEINE-RICH RLK (RECEPTOR-LIKE PROTEIN KINASE) 8"/>
    <property type="match status" value="1"/>
</dbReference>
<keyword evidence="2" id="KW-0479">Metal-binding</keyword>
<dbReference type="Pfam" id="PF00665">
    <property type="entry name" value="rve"/>
    <property type="match status" value="1"/>
</dbReference>
<evidence type="ECO:0000256" key="6">
    <source>
        <dbReference type="SAM" id="MobiDB-lite"/>
    </source>
</evidence>
<keyword evidence="1" id="KW-0645">Protease</keyword>
<keyword evidence="4" id="KW-0863">Zinc-finger</keyword>
<dbReference type="PANTHER" id="PTHR42648">
    <property type="entry name" value="TRANSPOSASE, PUTATIVE-RELATED"/>
    <property type="match status" value="1"/>
</dbReference>
<feature type="compositionally biased region" description="Basic and acidic residues" evidence="6">
    <location>
        <begin position="1768"/>
        <end position="1777"/>
    </location>
</feature>
<dbReference type="InterPro" id="IPR046796">
    <property type="entry name" value="Transposase_32_dom"/>
</dbReference>
<feature type="coiled-coil region" evidence="5">
    <location>
        <begin position="377"/>
        <end position="418"/>
    </location>
</feature>
<gene>
    <name evidence="9" type="ORF">ISN44_As07g021840</name>
</gene>
<dbReference type="InterPro" id="IPR002160">
    <property type="entry name" value="Prot_inh_Kunz-lg"/>
</dbReference>
<dbReference type="EMBL" id="JAEFBJ010000007">
    <property type="protein sequence ID" value="KAG7589967.1"/>
    <property type="molecule type" value="Genomic_DNA"/>
</dbReference>
<dbReference type="PROSITE" id="PS50158">
    <property type="entry name" value="ZF_CCHC"/>
    <property type="match status" value="2"/>
</dbReference>
<dbReference type="CDD" id="cd00178">
    <property type="entry name" value="beta-trefoil_STI"/>
    <property type="match status" value="1"/>
</dbReference>
<feature type="region of interest" description="Disordered" evidence="6">
    <location>
        <begin position="2105"/>
        <end position="2133"/>
    </location>
</feature>
<dbReference type="InterPro" id="IPR056368">
    <property type="entry name" value="KTI1"/>
</dbReference>
<evidence type="ECO:0000256" key="4">
    <source>
        <dbReference type="PROSITE-ProRule" id="PRU00047"/>
    </source>
</evidence>
<dbReference type="InterPro" id="IPR001584">
    <property type="entry name" value="Integrase_cat-core"/>
</dbReference>
<dbReference type="InterPro" id="IPR013103">
    <property type="entry name" value="RVT_2"/>
</dbReference>
<accession>A0A8T2BRB7</accession>
<dbReference type="SMART" id="SM00452">
    <property type="entry name" value="STI"/>
    <property type="match status" value="1"/>
</dbReference>
<name>A0A8T2BRB7_ARASU</name>
<evidence type="ECO:0000313" key="10">
    <source>
        <dbReference type="Proteomes" id="UP000694251"/>
    </source>
</evidence>
<dbReference type="OrthoDB" id="1112707at2759"/>
<feature type="compositionally biased region" description="Basic and acidic residues" evidence="6">
    <location>
        <begin position="1687"/>
        <end position="1700"/>
    </location>
</feature>
<dbReference type="InterPro" id="IPR025724">
    <property type="entry name" value="GAG-pre-integrase_dom"/>
</dbReference>
<evidence type="ECO:0000259" key="7">
    <source>
        <dbReference type="PROSITE" id="PS50158"/>
    </source>
</evidence>
<dbReference type="GO" id="GO:0015074">
    <property type="term" value="P:DNA integration"/>
    <property type="evidence" value="ECO:0007669"/>
    <property type="project" value="InterPro"/>
</dbReference>
<feature type="region of interest" description="Disordered" evidence="6">
    <location>
        <begin position="1669"/>
        <end position="1700"/>
    </location>
</feature>
<dbReference type="InterPro" id="IPR001878">
    <property type="entry name" value="Znf_CCHC"/>
</dbReference>
<feature type="domain" description="Integrase catalytic" evidence="8">
    <location>
        <begin position="783"/>
        <end position="955"/>
    </location>
</feature>
<dbReference type="Pfam" id="PF13976">
    <property type="entry name" value="gag_pre-integrs"/>
    <property type="match status" value="1"/>
</dbReference>
<dbReference type="Pfam" id="PF14223">
    <property type="entry name" value="Retrotran_gag_2"/>
    <property type="match status" value="1"/>
</dbReference>
<keyword evidence="3" id="KW-0378">Hydrolase</keyword>
<comment type="caution">
    <text evidence="9">The sequence shown here is derived from an EMBL/GenBank/DDBJ whole genome shotgun (WGS) entry which is preliminary data.</text>
</comment>
<evidence type="ECO:0000259" key="8">
    <source>
        <dbReference type="PROSITE" id="PS50994"/>
    </source>
</evidence>
<feature type="region of interest" description="Disordered" evidence="6">
    <location>
        <begin position="1027"/>
        <end position="1072"/>
    </location>
</feature>
<evidence type="ECO:0000313" key="9">
    <source>
        <dbReference type="EMBL" id="KAG7589967.1"/>
    </source>
</evidence>
<dbReference type="GO" id="GO:0004866">
    <property type="term" value="F:endopeptidase inhibitor activity"/>
    <property type="evidence" value="ECO:0007669"/>
    <property type="project" value="InterPro"/>
</dbReference>
<keyword evidence="10" id="KW-1185">Reference proteome</keyword>
<evidence type="ECO:0000256" key="5">
    <source>
        <dbReference type="SAM" id="Coils"/>
    </source>
</evidence>
<feature type="region of interest" description="Disordered" evidence="6">
    <location>
        <begin position="1622"/>
        <end position="1655"/>
    </location>
</feature>
<dbReference type="CDD" id="cd09272">
    <property type="entry name" value="RNase_HI_RT_Ty1"/>
    <property type="match status" value="1"/>
</dbReference>
<feature type="region of interest" description="Disordered" evidence="6">
    <location>
        <begin position="1768"/>
        <end position="1859"/>
    </location>
</feature>
<reference evidence="9 10" key="1">
    <citation type="submission" date="2020-12" db="EMBL/GenBank/DDBJ databases">
        <title>Concerted genomic and epigenomic changes stabilize Arabidopsis allopolyploids.</title>
        <authorList>
            <person name="Chen Z."/>
        </authorList>
    </citation>
    <scope>NUCLEOTIDE SEQUENCE [LARGE SCALE GENOMIC DNA]</scope>
    <source>
        <strain evidence="9">As9502</strain>
        <tissue evidence="9">Leaf</tissue>
    </source>
</reference>
<sequence length="2366" mass="269020">MESYQELLKNAKVVLDDCNYGFWKSRIKSVIKGIDVLAWKAVLEEWKEPQIKNEDGSFTVKPEADWTEDEKKKSKFNARALTAIHCSVGRKQFDLIQGCETAKEAWDILQIHYEGTAKVQTSRKDMLASRFENLKMEENESISDFSSKLSSLAQEASTLGKKYKDKKLVKKFLRCLPSKFLAYKTALTVSNNTDTLSFAEVVGMLQAHELEIGGVTKPKGLALTSCENKSHSEEEDPLSLLVRRFDRVLRRAEQGQGQKKFGSFKKNSDDTKPSKKADMQCHECKGYGHFVRECPTVKKRETKCTTCKGMGHAQDECIGSQKEKSMVGIQEESEEESEEEEILNYVALIGITEFVEGEEETDSESDEEQPVDFVESYKEVRETLIKLGTENQDLLKEKIRLESLVELLQNQLEDEKKISKESLSLMKEKLSLSAKADNLEKELIAERKISAGLQTELNQQHRKIHMFAGTKQLDQILSYGRTEKSNRGLGYIGREESSTGQTKFVSGGISHHTQDESRKSVFKGIGCYFCGKNGHIKIHCCKYWEKVGKLRYQRKFSWNGYKRQIWVKKIDLYPTVARSTAERDSGSRSGLGFRCNMALVTEECEKKSPWYFDSGCSRHMTGTKDYLQDVKKIKGGKVTFGDGGHGDIQGKGKTSNAELPQLMNVYLVRGLKANLISVSQLCDEGLEVTFTKVDCKAFDEAGDIVLGGKRTGNNCYMWENRTTNCFSARDNLNLWHQRLGHMNTRNLATLVDKEIIRGVPKLKVEDKMICGPCNQGKQVKVQHKKVPDVQTKSALDLVHMDLMGPMQIESIAGKKYVFVLVDDFSRYTWVRFIREKSDTADSFRIWALQLINERGGIKRIRSDHGGEFQNESMKDFCENHGIAHQFSAPRTPQQNGVVERKNRTLQEMARAMIHGNQVPQRFWAEAINTSCYIINRVYVRRDSTKTPYELWKGKTPNMSYFHVFGCRCYILNDKDYLGKFDSKSDEGMFLGYSETSTAFRIYNKRTCAIMESVNVVFDDHYVSKVSEELEESDTEPDEITNKEDKEELDGSLVEQEESHKEAQKIQVHKNHSSSDIIGNLQDTMKTRGVKLDFKKMTSNFAEWETLQFQCFVSSIEPKNHVEALEDNFWIIAMQEELEQFERNEVWELVKRPADTNVIGTKWIFKNKSDEKGVVVRNKARLVAQGYNQIEGVDFEETFAPVARLESIRLFLGMACILNFTVHQMDVKSAFLNGILQEEVYAEQPKGFEDMMKPEYVFKLKKALYGLKQAPRAWYERLTNFLLEKGYNRGSVDKTLFILEENKEIMMVQIYVDDIIFGSTSQKLVDQFIENMTREFEMSLVGELKYFLGLQIVQSDEGIYISQSTYAKKILKKFQMDKCKEAKTPMSTSLKLSRDENGTDVDVKTYRGMIGSLLYLTASRPDLCLSVGVCARYQAKPKQSHLEAVKRILKYVKGTVELGIWYSRNSNQNLVGYCDADYAGNVNDRRSTSGGCFFLGNNLIAWLSKKQNSVSISTAESEYIAMGSCCTQLLWMKQMLSDYRLDSGVLQVYCDNQSAIDISKNPVQHSRTKHIDVRHHFIRELVEEKKVKIDHVGTEIQLADIFTKALDFNRFVTLRNSLGVSTRRGPIGGRRRARDVRSDGGAGNPQLIDEPIEEPVRSTVAPLSLVPYESKEDSFATTSEGTKNGASGEKKQDTEVLSDKDTEVLSEQIEDDKLEEEVIVPTETVLTNAESTEAGSTEGIKNLENQIKEPGLISSQNDEIHDQFEQNVDKTHAESDLSDKEEENTEEVVRDEATELTVEEQFQKNQKEKEARKKRVFKQLGLAPPTKKQKKGEPSSKKTKSIKASGSGKSPSKKSFRSKLFSSPQAKARYDLFKSRNLIEERLIDLETEDSWGYLVLIKNARLESTVTNLGSYVREVVSEFYANLPCEKSEENAEKVSVFVRGHDYEFSPKKINKFLGFKDLTKEELKADSDADSVGKEQLADLLSEDEKTGWDDLVFKNFSPRIGALLRITAQNWIPSSNPDYVSVERAQLIYKIFHGIRFDVGKLIFNQVMSLVQNKDERWLVFPRIIYGLLISQKEVTIYSGEKFVTPKFYKKDVRTGQAYTERMKGKAKASTQPNTSGTAPQNVSEPSSQFNPEYQGYTVVDIGSIRLPHPDEDDREGMFMALLDTAHAISKMNGVIQQLVLSHPLSKRLSCIFTYHIVPATPERGGGLFSNSEEICPLDILQSNDPLDLGVPIKFKSELWFVKEMNNVAIEFEAPNWFLCPEESKGWRVVYSEEFKKSLIISTGVSSNPSGFQIHRVDGGFYKIVYCTTISPATCMNVGIFTDISGARRLALTNDEGLLVKFQKAATPKPDLKTKLRMFPFY</sequence>
<feature type="compositionally biased region" description="Polar residues" evidence="6">
    <location>
        <begin position="1674"/>
        <end position="1684"/>
    </location>
</feature>
<feature type="compositionally biased region" description="Basic and acidic residues" evidence="6">
    <location>
        <begin position="1800"/>
        <end position="1810"/>
    </location>
</feature>
<dbReference type="Pfam" id="PF07727">
    <property type="entry name" value="RVT_2"/>
    <property type="match status" value="1"/>
</dbReference>
<dbReference type="Pfam" id="PF00197">
    <property type="entry name" value="Kunitz_legume"/>
    <property type="match status" value="1"/>
</dbReference>
<dbReference type="InterPro" id="IPR039537">
    <property type="entry name" value="Retrotran_Ty1/copia-like"/>
</dbReference>